<gene>
    <name evidence="1" type="ORF">LKD31_00100</name>
</gene>
<dbReference type="SUPFAM" id="SSF51445">
    <property type="entry name" value="(Trans)glycosidases"/>
    <property type="match status" value="1"/>
</dbReference>
<dbReference type="CDD" id="cd14791">
    <property type="entry name" value="GH36"/>
    <property type="match status" value="1"/>
</dbReference>
<evidence type="ECO:0000313" key="2">
    <source>
        <dbReference type="Proteomes" id="UP001199424"/>
    </source>
</evidence>
<sequence>MNPKKFPMPTGMLLKTDDEEKFLPFQNPTTYKDITVELKPNGEALRIYVTADTTPVQRVTLYFADPLPEKAQVLGGVWERGYGDYEWRGYVPHRVMPWYFFLQSDNKTEAFGVHTQPAAMCWWTAESTGYSVYLDVRCGGLGVRLNGRTLCAAELCRAEYEDADGFTAMGEFFSVLSPNPILPKSPVYGANNWYHAYGHATEDDVLREAKALAELTEGLANRPWFIIDDCWQIDRADNYNGGPWRAGNKGFPDMPGLAKKLRESGIQPGIWVRLLWDHSESIPASWRSKRDPEYLDPSVPEVLDHIAEDIRTVSSWGYKLIKHDFTSYDVLGRWGFEMGDELTDSGWRFADETRTTAEILIELYKRILAAAGDAMVMGCNCFGHLGAGLMHLNRTGDDVSGKLWARTRRMGMNTLAFTAPMHDRFFAIDADCVPLTDAIDETLGMRWLELVAKSGTPTLLSVPASYLNGERKAIIRDAFRRASQPQPTARPLDWHETTCPAVWKLGEETKHFDWTEPCGILTGSV</sequence>
<dbReference type="RefSeq" id="WP_308448092.1">
    <property type="nucleotide sequence ID" value="NZ_JAJEQC010000001.1"/>
</dbReference>
<dbReference type="AlphaFoldDB" id="A0AAE3DH51"/>
<keyword evidence="2" id="KW-1185">Reference proteome</keyword>
<evidence type="ECO:0000313" key="1">
    <source>
        <dbReference type="EMBL" id="MCC2135424.1"/>
    </source>
</evidence>
<dbReference type="Proteomes" id="UP001199424">
    <property type="component" value="Unassembled WGS sequence"/>
</dbReference>
<accession>A0AAE3DH51</accession>
<dbReference type="EMBL" id="JAJEQC010000001">
    <property type="protein sequence ID" value="MCC2135424.1"/>
    <property type="molecule type" value="Genomic_DNA"/>
</dbReference>
<reference evidence="1" key="1">
    <citation type="submission" date="2021-10" db="EMBL/GenBank/DDBJ databases">
        <title>Anaerobic single-cell dispensing facilitates the cultivation of human gut bacteria.</title>
        <authorList>
            <person name="Afrizal A."/>
        </authorList>
    </citation>
    <scope>NUCLEOTIDE SEQUENCE</scope>
    <source>
        <strain evidence="1">CLA-AA-H250</strain>
    </source>
</reference>
<dbReference type="InterPro" id="IPR017853">
    <property type="entry name" value="GH"/>
</dbReference>
<dbReference type="InterPro" id="IPR013785">
    <property type="entry name" value="Aldolase_TIM"/>
</dbReference>
<proteinExistence type="predicted"/>
<dbReference type="Gene3D" id="3.20.20.70">
    <property type="entry name" value="Aldolase class I"/>
    <property type="match status" value="1"/>
</dbReference>
<dbReference type="GO" id="GO:0004557">
    <property type="term" value="F:alpha-galactosidase activity"/>
    <property type="evidence" value="ECO:0007669"/>
    <property type="project" value="InterPro"/>
</dbReference>
<name>A0AAE3DH51_9FIRM</name>
<protein>
    <submittedName>
        <fullName evidence="1">Alpha-galactosidase</fullName>
    </submittedName>
</protein>
<comment type="caution">
    <text evidence="1">The sequence shown here is derived from an EMBL/GenBank/DDBJ whole genome shotgun (WGS) entry which is preliminary data.</text>
</comment>
<dbReference type="GO" id="GO:0016052">
    <property type="term" value="P:carbohydrate catabolic process"/>
    <property type="evidence" value="ECO:0007669"/>
    <property type="project" value="InterPro"/>
</dbReference>
<dbReference type="InterPro" id="IPR002252">
    <property type="entry name" value="Glyco_hydro_36"/>
</dbReference>
<organism evidence="1 2">
    <name type="scientific">Hominenteromicrobium mulieris</name>
    <dbReference type="NCBI Taxonomy" id="2885357"/>
    <lineage>
        <taxon>Bacteria</taxon>
        <taxon>Bacillati</taxon>
        <taxon>Bacillota</taxon>
        <taxon>Clostridia</taxon>
        <taxon>Eubacteriales</taxon>
        <taxon>Oscillospiraceae</taxon>
        <taxon>Hominenteromicrobium</taxon>
    </lineage>
</organism>